<comment type="caution">
    <text evidence="1">The sequence shown here is derived from an EMBL/GenBank/DDBJ whole genome shotgun (WGS) entry which is preliminary data.</text>
</comment>
<protein>
    <submittedName>
        <fullName evidence="1">Uncharacterized protein</fullName>
    </submittedName>
</protein>
<accession>A0A4Z2HBJ8</accession>
<keyword evidence="2" id="KW-1185">Reference proteome</keyword>
<gene>
    <name evidence="1" type="ORF">EYF80_026600</name>
</gene>
<dbReference type="Proteomes" id="UP000314294">
    <property type="component" value="Unassembled WGS sequence"/>
</dbReference>
<reference evidence="1 2" key="1">
    <citation type="submission" date="2019-03" db="EMBL/GenBank/DDBJ databases">
        <title>First draft genome of Liparis tanakae, snailfish: a comprehensive survey of snailfish specific genes.</title>
        <authorList>
            <person name="Kim W."/>
            <person name="Song I."/>
            <person name="Jeong J.-H."/>
            <person name="Kim D."/>
            <person name="Kim S."/>
            <person name="Ryu S."/>
            <person name="Song J.Y."/>
            <person name="Lee S.K."/>
        </authorList>
    </citation>
    <scope>NUCLEOTIDE SEQUENCE [LARGE SCALE GENOMIC DNA]</scope>
    <source>
        <tissue evidence="1">Muscle</tissue>
    </source>
</reference>
<evidence type="ECO:0000313" key="2">
    <source>
        <dbReference type="Proteomes" id="UP000314294"/>
    </source>
</evidence>
<proteinExistence type="predicted"/>
<dbReference type="AlphaFoldDB" id="A0A4Z2HBJ8"/>
<sequence length="60" mass="6764">MDHTSSMASSNKDLEPLLKLINTTTGGANLPPCSPTWSHLYTPHLYTPHLYRYHPSVKEL</sequence>
<organism evidence="1 2">
    <name type="scientific">Liparis tanakae</name>
    <name type="common">Tanaka's snailfish</name>
    <dbReference type="NCBI Taxonomy" id="230148"/>
    <lineage>
        <taxon>Eukaryota</taxon>
        <taxon>Metazoa</taxon>
        <taxon>Chordata</taxon>
        <taxon>Craniata</taxon>
        <taxon>Vertebrata</taxon>
        <taxon>Euteleostomi</taxon>
        <taxon>Actinopterygii</taxon>
        <taxon>Neopterygii</taxon>
        <taxon>Teleostei</taxon>
        <taxon>Neoteleostei</taxon>
        <taxon>Acanthomorphata</taxon>
        <taxon>Eupercaria</taxon>
        <taxon>Perciformes</taxon>
        <taxon>Cottioidei</taxon>
        <taxon>Cottales</taxon>
        <taxon>Liparidae</taxon>
        <taxon>Liparis</taxon>
    </lineage>
</organism>
<evidence type="ECO:0000313" key="1">
    <source>
        <dbReference type="EMBL" id="TNN63136.1"/>
    </source>
</evidence>
<dbReference type="EMBL" id="SRLO01000279">
    <property type="protein sequence ID" value="TNN63136.1"/>
    <property type="molecule type" value="Genomic_DNA"/>
</dbReference>
<name>A0A4Z2HBJ8_9TELE</name>